<feature type="compositionally biased region" description="Polar residues" evidence="1">
    <location>
        <begin position="1"/>
        <end position="26"/>
    </location>
</feature>
<feature type="compositionally biased region" description="Polar residues" evidence="1">
    <location>
        <begin position="122"/>
        <end position="142"/>
    </location>
</feature>
<dbReference type="EMBL" id="JAUEPO010000003">
    <property type="protein sequence ID" value="KAK3327767.1"/>
    <property type="molecule type" value="Genomic_DNA"/>
</dbReference>
<reference evidence="2" key="1">
    <citation type="journal article" date="2023" name="Mol. Phylogenet. Evol.">
        <title>Genome-scale phylogeny and comparative genomics of the fungal order Sordariales.</title>
        <authorList>
            <person name="Hensen N."/>
            <person name="Bonometti L."/>
            <person name="Westerberg I."/>
            <person name="Brannstrom I.O."/>
            <person name="Guillou S."/>
            <person name="Cros-Aarteil S."/>
            <person name="Calhoun S."/>
            <person name="Haridas S."/>
            <person name="Kuo A."/>
            <person name="Mondo S."/>
            <person name="Pangilinan J."/>
            <person name="Riley R."/>
            <person name="LaButti K."/>
            <person name="Andreopoulos B."/>
            <person name="Lipzen A."/>
            <person name="Chen C."/>
            <person name="Yan M."/>
            <person name="Daum C."/>
            <person name="Ng V."/>
            <person name="Clum A."/>
            <person name="Steindorff A."/>
            <person name="Ohm R.A."/>
            <person name="Martin F."/>
            <person name="Silar P."/>
            <person name="Natvig D.O."/>
            <person name="Lalanne C."/>
            <person name="Gautier V."/>
            <person name="Ament-Velasquez S.L."/>
            <person name="Kruys A."/>
            <person name="Hutchinson M.I."/>
            <person name="Powell A.J."/>
            <person name="Barry K."/>
            <person name="Miller A.N."/>
            <person name="Grigoriev I.V."/>
            <person name="Debuchy R."/>
            <person name="Gladieux P."/>
            <person name="Hiltunen Thoren M."/>
            <person name="Johannesson H."/>
        </authorList>
    </citation>
    <scope>NUCLEOTIDE SEQUENCE</scope>
    <source>
        <strain evidence="2">SMH4131-1</strain>
    </source>
</reference>
<organism evidence="2 3">
    <name type="scientific">Cercophora scortea</name>
    <dbReference type="NCBI Taxonomy" id="314031"/>
    <lineage>
        <taxon>Eukaryota</taxon>
        <taxon>Fungi</taxon>
        <taxon>Dikarya</taxon>
        <taxon>Ascomycota</taxon>
        <taxon>Pezizomycotina</taxon>
        <taxon>Sordariomycetes</taxon>
        <taxon>Sordariomycetidae</taxon>
        <taxon>Sordariales</taxon>
        <taxon>Lasiosphaeriaceae</taxon>
        <taxon>Cercophora</taxon>
    </lineage>
</organism>
<evidence type="ECO:0000256" key="1">
    <source>
        <dbReference type="SAM" id="MobiDB-lite"/>
    </source>
</evidence>
<sequence length="373" mass="41423">MRQSQNISRPKTQRQMSTKRQSSSGTWLGIPTALASPLRWCPVTHYLIPRFFLQGFRLVAHPETGEPWWVPIGLDKKQPVLASTDTDSPTAAEDGDPVASDPDLDLDLDPEPEHEQIENEPGSESASADSSQPASRGVSQGPTAWPLSRQALLQGMTTPGSRYNNAPKKFLRQNNATRYGPTLNCAVWREDMATLVLTTMRQRIVEDLLQLANMVEKEDRKYLVRCETWDEVKTYKHRGCLLFLGQDAASGDEAASGTAAPDNMSSPLPARLSSMDIEGVKFGRKLAVHDLRALLGDENIAFLRQESALLRQGSLFLLGRQRSLDLQLQLWRLQGYMSTGSPKPDTRKRSGRPRSGSGMYETPQSKRAVPIPT</sequence>
<proteinExistence type="predicted"/>
<feature type="region of interest" description="Disordered" evidence="1">
    <location>
        <begin position="80"/>
        <end position="143"/>
    </location>
</feature>
<comment type="caution">
    <text evidence="2">The sequence shown here is derived from an EMBL/GenBank/DDBJ whole genome shotgun (WGS) entry which is preliminary data.</text>
</comment>
<feature type="region of interest" description="Disordered" evidence="1">
    <location>
        <begin position="1"/>
        <end position="28"/>
    </location>
</feature>
<accession>A0AAE0MCV2</accession>
<reference evidence="2" key="2">
    <citation type="submission" date="2023-06" db="EMBL/GenBank/DDBJ databases">
        <authorList>
            <consortium name="Lawrence Berkeley National Laboratory"/>
            <person name="Haridas S."/>
            <person name="Hensen N."/>
            <person name="Bonometti L."/>
            <person name="Westerberg I."/>
            <person name="Brannstrom I.O."/>
            <person name="Guillou S."/>
            <person name="Cros-Aarteil S."/>
            <person name="Calhoun S."/>
            <person name="Kuo A."/>
            <person name="Mondo S."/>
            <person name="Pangilinan J."/>
            <person name="Riley R."/>
            <person name="Labutti K."/>
            <person name="Andreopoulos B."/>
            <person name="Lipzen A."/>
            <person name="Chen C."/>
            <person name="Yanf M."/>
            <person name="Daum C."/>
            <person name="Ng V."/>
            <person name="Clum A."/>
            <person name="Steindorff A."/>
            <person name="Ohm R."/>
            <person name="Martin F."/>
            <person name="Silar P."/>
            <person name="Natvig D."/>
            <person name="Lalanne C."/>
            <person name="Gautier V."/>
            <person name="Ament-Velasquez S.L."/>
            <person name="Kruys A."/>
            <person name="Hutchinson M.I."/>
            <person name="Powell A.J."/>
            <person name="Barry K."/>
            <person name="Miller A.N."/>
            <person name="Grigoriev I.V."/>
            <person name="Debuchy R."/>
            <person name="Gladieux P."/>
            <person name="Thoren M.H."/>
            <person name="Johannesson H."/>
        </authorList>
    </citation>
    <scope>NUCLEOTIDE SEQUENCE</scope>
    <source>
        <strain evidence="2">SMH4131-1</strain>
    </source>
</reference>
<protein>
    <submittedName>
        <fullName evidence="2">Uncharacterized protein</fullName>
    </submittedName>
</protein>
<dbReference type="AlphaFoldDB" id="A0AAE0MCV2"/>
<evidence type="ECO:0000313" key="2">
    <source>
        <dbReference type="EMBL" id="KAK3327767.1"/>
    </source>
</evidence>
<name>A0AAE0MCV2_9PEZI</name>
<gene>
    <name evidence="2" type="ORF">B0T19DRAFT_173359</name>
</gene>
<keyword evidence="3" id="KW-1185">Reference proteome</keyword>
<feature type="region of interest" description="Disordered" evidence="1">
    <location>
        <begin position="337"/>
        <end position="373"/>
    </location>
</feature>
<dbReference type="Proteomes" id="UP001286456">
    <property type="component" value="Unassembled WGS sequence"/>
</dbReference>
<evidence type="ECO:0000313" key="3">
    <source>
        <dbReference type="Proteomes" id="UP001286456"/>
    </source>
</evidence>